<dbReference type="Proteomes" id="UP001353858">
    <property type="component" value="Unassembled WGS sequence"/>
</dbReference>
<dbReference type="EMBL" id="JARPUR010000002">
    <property type="protein sequence ID" value="KAK4880908.1"/>
    <property type="molecule type" value="Genomic_DNA"/>
</dbReference>
<keyword evidence="2" id="KW-0732">Signal</keyword>
<feature type="region of interest" description="Disordered" evidence="1">
    <location>
        <begin position="58"/>
        <end position="83"/>
    </location>
</feature>
<proteinExistence type="predicted"/>
<feature type="chain" id="PRO_5042881166" evidence="2">
    <location>
        <begin position="17"/>
        <end position="227"/>
    </location>
</feature>
<sequence>MKQILIFVVVFLFSEAKYVIVVNDDLVDETARKERDVGPKKLDELAQAEAKIAYIESYDDGGDGENQRGYYKASEDKGSNGYKHYDSFHKKDGDKYGYETHSAFGKALGDETDSNGKYENTDGQFKDKQVEEKKPKNAYKVVDDEGDGNDYTQGNASGYSEKYVAEDEDSGDGSEHYEVDDSKEYGNGNYESQGNLIHNGGNSPYTYDGETNTDSEHYTAADYEEDY</sequence>
<evidence type="ECO:0000313" key="4">
    <source>
        <dbReference type="Proteomes" id="UP001353858"/>
    </source>
</evidence>
<feature type="signal peptide" evidence="2">
    <location>
        <begin position="1"/>
        <end position="16"/>
    </location>
</feature>
<feature type="compositionally biased region" description="Basic and acidic residues" evidence="1">
    <location>
        <begin position="114"/>
        <end position="135"/>
    </location>
</feature>
<feature type="region of interest" description="Disordered" evidence="1">
    <location>
        <begin position="108"/>
        <end position="227"/>
    </location>
</feature>
<feature type="compositionally biased region" description="Basic and acidic residues" evidence="1">
    <location>
        <begin position="73"/>
        <end position="83"/>
    </location>
</feature>
<gene>
    <name evidence="3" type="ORF">RN001_004227</name>
</gene>
<comment type="caution">
    <text evidence="3">The sequence shown here is derived from an EMBL/GenBank/DDBJ whole genome shotgun (WGS) entry which is preliminary data.</text>
</comment>
<dbReference type="AlphaFoldDB" id="A0AAN7QJE6"/>
<accession>A0AAN7QJE6</accession>
<evidence type="ECO:0000256" key="2">
    <source>
        <dbReference type="SAM" id="SignalP"/>
    </source>
</evidence>
<keyword evidence="4" id="KW-1185">Reference proteome</keyword>
<feature type="compositionally biased region" description="Polar residues" evidence="1">
    <location>
        <begin position="189"/>
        <end position="212"/>
    </location>
</feature>
<evidence type="ECO:0000256" key="1">
    <source>
        <dbReference type="SAM" id="MobiDB-lite"/>
    </source>
</evidence>
<reference evidence="4" key="1">
    <citation type="submission" date="2023-01" db="EMBL/GenBank/DDBJ databases">
        <title>Key to firefly adult light organ development and bioluminescence: homeobox transcription factors regulate luciferase expression and transportation to peroxisome.</title>
        <authorList>
            <person name="Fu X."/>
        </authorList>
    </citation>
    <scope>NUCLEOTIDE SEQUENCE [LARGE SCALE GENOMIC DNA]</scope>
</reference>
<evidence type="ECO:0000313" key="3">
    <source>
        <dbReference type="EMBL" id="KAK4880908.1"/>
    </source>
</evidence>
<feature type="compositionally biased region" description="Basic and acidic residues" evidence="1">
    <location>
        <begin position="173"/>
        <end position="184"/>
    </location>
</feature>
<organism evidence="3 4">
    <name type="scientific">Aquatica leii</name>
    <dbReference type="NCBI Taxonomy" id="1421715"/>
    <lineage>
        <taxon>Eukaryota</taxon>
        <taxon>Metazoa</taxon>
        <taxon>Ecdysozoa</taxon>
        <taxon>Arthropoda</taxon>
        <taxon>Hexapoda</taxon>
        <taxon>Insecta</taxon>
        <taxon>Pterygota</taxon>
        <taxon>Neoptera</taxon>
        <taxon>Endopterygota</taxon>
        <taxon>Coleoptera</taxon>
        <taxon>Polyphaga</taxon>
        <taxon>Elateriformia</taxon>
        <taxon>Elateroidea</taxon>
        <taxon>Lampyridae</taxon>
        <taxon>Luciolinae</taxon>
        <taxon>Aquatica</taxon>
    </lineage>
</organism>
<protein>
    <submittedName>
        <fullName evidence="3">Uncharacterized protein</fullName>
    </submittedName>
</protein>
<name>A0AAN7QJE6_9COLE</name>